<evidence type="ECO:0000256" key="2">
    <source>
        <dbReference type="SAM" id="Phobius"/>
    </source>
</evidence>
<sequence length="93" mass="10627">MREWSIIFYFSAALCIVAAIIFIFLGSSEKQIWNDPLSLPDESAQKGKQSDDLLIPESSENMELSSFFENRPWRTNSFPTLPDDDEPAVILKK</sequence>
<keyword evidence="2" id="KW-1133">Transmembrane helix</keyword>
<organism evidence="3 4">
    <name type="scientific">Nephila pilipes</name>
    <name type="common">Giant wood spider</name>
    <name type="synonym">Nephila maculata</name>
    <dbReference type="NCBI Taxonomy" id="299642"/>
    <lineage>
        <taxon>Eukaryota</taxon>
        <taxon>Metazoa</taxon>
        <taxon>Ecdysozoa</taxon>
        <taxon>Arthropoda</taxon>
        <taxon>Chelicerata</taxon>
        <taxon>Arachnida</taxon>
        <taxon>Araneae</taxon>
        <taxon>Araneomorphae</taxon>
        <taxon>Entelegynae</taxon>
        <taxon>Araneoidea</taxon>
        <taxon>Nephilidae</taxon>
        <taxon>Nephila</taxon>
    </lineage>
</organism>
<dbReference type="EMBL" id="BMAW01049666">
    <property type="protein sequence ID" value="GFS71801.1"/>
    <property type="molecule type" value="Genomic_DNA"/>
</dbReference>
<name>A0A8X6T011_NEPPI</name>
<dbReference type="OrthoDB" id="2985014at2759"/>
<keyword evidence="2" id="KW-0472">Membrane</keyword>
<comment type="caution">
    <text evidence="3">The sequence shown here is derived from an EMBL/GenBank/DDBJ whole genome shotgun (WGS) entry which is preliminary data.</text>
</comment>
<reference evidence="3" key="1">
    <citation type="submission" date="2020-08" db="EMBL/GenBank/DDBJ databases">
        <title>Multicomponent nature underlies the extraordinary mechanical properties of spider dragline silk.</title>
        <authorList>
            <person name="Kono N."/>
            <person name="Nakamura H."/>
            <person name="Mori M."/>
            <person name="Yoshida Y."/>
            <person name="Ohtoshi R."/>
            <person name="Malay A.D."/>
            <person name="Moran D.A.P."/>
            <person name="Tomita M."/>
            <person name="Numata K."/>
            <person name="Arakawa K."/>
        </authorList>
    </citation>
    <scope>NUCLEOTIDE SEQUENCE</scope>
</reference>
<gene>
    <name evidence="3" type="ORF">NPIL_267771</name>
</gene>
<proteinExistence type="predicted"/>
<keyword evidence="2" id="KW-0812">Transmembrane</keyword>
<dbReference type="AlphaFoldDB" id="A0A8X6T011"/>
<feature type="transmembrane region" description="Helical" evidence="2">
    <location>
        <begin position="6"/>
        <end position="25"/>
    </location>
</feature>
<feature type="region of interest" description="Disordered" evidence="1">
    <location>
        <begin position="72"/>
        <end position="93"/>
    </location>
</feature>
<accession>A0A8X6T011</accession>
<dbReference type="Proteomes" id="UP000887013">
    <property type="component" value="Unassembled WGS sequence"/>
</dbReference>
<evidence type="ECO:0000313" key="4">
    <source>
        <dbReference type="Proteomes" id="UP000887013"/>
    </source>
</evidence>
<keyword evidence="4" id="KW-1185">Reference proteome</keyword>
<evidence type="ECO:0000256" key="1">
    <source>
        <dbReference type="SAM" id="MobiDB-lite"/>
    </source>
</evidence>
<evidence type="ECO:0000313" key="3">
    <source>
        <dbReference type="EMBL" id="GFS71801.1"/>
    </source>
</evidence>
<protein>
    <submittedName>
        <fullName evidence="3">Uncharacterized protein</fullName>
    </submittedName>
</protein>